<evidence type="ECO:0000256" key="1">
    <source>
        <dbReference type="ARBA" id="ARBA00004651"/>
    </source>
</evidence>
<comment type="subcellular location">
    <subcellularLocation>
        <location evidence="1">Cell membrane</location>
        <topology evidence="1">Multi-pass membrane protein</topology>
    </subcellularLocation>
</comment>
<dbReference type="AlphaFoldDB" id="A0A9D2PJZ2"/>
<dbReference type="InterPro" id="IPR047135">
    <property type="entry name" value="YsiQ"/>
</dbReference>
<evidence type="ECO:0000256" key="6">
    <source>
        <dbReference type="ARBA" id="ARBA00023136"/>
    </source>
</evidence>
<feature type="transmembrane region" description="Helical" evidence="7">
    <location>
        <begin position="189"/>
        <end position="209"/>
    </location>
</feature>
<evidence type="ECO:0000313" key="9">
    <source>
        <dbReference type="Proteomes" id="UP000823886"/>
    </source>
</evidence>
<reference evidence="8" key="2">
    <citation type="submission" date="2021-04" db="EMBL/GenBank/DDBJ databases">
        <authorList>
            <person name="Gilroy R."/>
        </authorList>
    </citation>
    <scope>NUCLEOTIDE SEQUENCE</scope>
    <source>
        <strain evidence="8">ChiBcec2-3848</strain>
    </source>
</reference>
<keyword evidence="5 7" id="KW-1133">Transmembrane helix</keyword>
<dbReference type="NCBIfam" id="TIGR00797">
    <property type="entry name" value="matE"/>
    <property type="match status" value="1"/>
</dbReference>
<dbReference type="GO" id="GO:0015297">
    <property type="term" value="F:antiporter activity"/>
    <property type="evidence" value="ECO:0007669"/>
    <property type="project" value="InterPro"/>
</dbReference>
<feature type="transmembrane region" description="Helical" evidence="7">
    <location>
        <begin position="85"/>
        <end position="106"/>
    </location>
</feature>
<proteinExistence type="predicted"/>
<keyword evidence="3" id="KW-1003">Cell membrane</keyword>
<feature type="transmembrane region" description="Helical" evidence="7">
    <location>
        <begin position="47"/>
        <end position="73"/>
    </location>
</feature>
<dbReference type="Proteomes" id="UP000823886">
    <property type="component" value="Unassembled WGS sequence"/>
</dbReference>
<evidence type="ECO:0000256" key="2">
    <source>
        <dbReference type="ARBA" id="ARBA00022448"/>
    </source>
</evidence>
<feature type="transmembrane region" description="Helical" evidence="7">
    <location>
        <begin position="348"/>
        <end position="366"/>
    </location>
</feature>
<evidence type="ECO:0000256" key="5">
    <source>
        <dbReference type="ARBA" id="ARBA00022989"/>
    </source>
</evidence>
<sequence length="450" mass="49399">MKLKNDYNTFSMSVPIIFQSFFQILFGLADTWFLSLYSDLAVACVGYANQILAVLLLVYVILSSSISIVGAQYLGDGRKKEAGQLCSDAVTGTVLVSILMSAVLMAGSPFLLELLQVPDPMREGTWTYFMVISAGLVFQGGNTVFVSVYRIFAKAKAAMLIGILTNVCNIILDAAVILNPFQFAYDPVFGIAAATVSSNLVGFLILYFLSRHQLGIAYHLSLSVKNIKLLLQYGVPAAGENISYKISQLVVTVLLTALGSSVLTAKIYAMNLMLFVSMIPNSIGIATGIIIAYLFGEKKYDDLYRKCWQNIGAGILFVLFLNAAVILMSDWLLHFFTGDGEIIRNAKWIIYLEAFTLLFKVGNFMFGNSLKGVGDVYYCVAVSILSMWIWGVGLAYVLGILLDLGIVGIYSAFCADEMFRSILLGRRWTQKRFLPPIGKASPEAWAEKSC</sequence>
<comment type="caution">
    <text evidence="8">The sequence shown here is derived from an EMBL/GenBank/DDBJ whole genome shotgun (WGS) entry which is preliminary data.</text>
</comment>
<organism evidence="8 9">
    <name type="scientific">Candidatus Blautia merdavium</name>
    <dbReference type="NCBI Taxonomy" id="2838494"/>
    <lineage>
        <taxon>Bacteria</taxon>
        <taxon>Bacillati</taxon>
        <taxon>Bacillota</taxon>
        <taxon>Clostridia</taxon>
        <taxon>Lachnospirales</taxon>
        <taxon>Lachnospiraceae</taxon>
        <taxon>Blautia</taxon>
    </lineage>
</organism>
<dbReference type="PIRSF" id="PIRSF006603">
    <property type="entry name" value="DinF"/>
    <property type="match status" value="1"/>
</dbReference>
<keyword evidence="4 7" id="KW-0812">Transmembrane</keyword>
<feature type="transmembrane region" description="Helical" evidence="7">
    <location>
        <begin position="157"/>
        <end position="177"/>
    </location>
</feature>
<dbReference type="InterPro" id="IPR048279">
    <property type="entry name" value="MdtK-like"/>
</dbReference>
<keyword evidence="2" id="KW-0813">Transport</keyword>
<evidence type="ECO:0000256" key="7">
    <source>
        <dbReference type="SAM" id="Phobius"/>
    </source>
</evidence>
<feature type="transmembrane region" description="Helical" evidence="7">
    <location>
        <begin position="126"/>
        <end position="145"/>
    </location>
</feature>
<dbReference type="EMBL" id="DWVZ01000026">
    <property type="protein sequence ID" value="HJC62437.1"/>
    <property type="molecule type" value="Genomic_DNA"/>
</dbReference>
<gene>
    <name evidence="8" type="ORF">H9753_02295</name>
</gene>
<dbReference type="Pfam" id="PF01554">
    <property type="entry name" value="MatE"/>
    <property type="match status" value="2"/>
</dbReference>
<dbReference type="CDD" id="cd13134">
    <property type="entry name" value="MATE_like_8"/>
    <property type="match status" value="1"/>
</dbReference>
<evidence type="ECO:0000256" key="4">
    <source>
        <dbReference type="ARBA" id="ARBA00022692"/>
    </source>
</evidence>
<keyword evidence="6 7" id="KW-0472">Membrane</keyword>
<accession>A0A9D2PJZ2</accession>
<protein>
    <submittedName>
        <fullName evidence="8">MATE family efflux transporter</fullName>
    </submittedName>
</protein>
<feature type="transmembrane region" description="Helical" evidence="7">
    <location>
        <begin position="274"/>
        <end position="295"/>
    </location>
</feature>
<name>A0A9D2PJZ2_9FIRM</name>
<feature type="transmembrane region" description="Helical" evidence="7">
    <location>
        <begin position="307"/>
        <end position="328"/>
    </location>
</feature>
<evidence type="ECO:0000313" key="8">
    <source>
        <dbReference type="EMBL" id="HJC62437.1"/>
    </source>
</evidence>
<dbReference type="InterPro" id="IPR002528">
    <property type="entry name" value="MATE_fam"/>
</dbReference>
<reference evidence="8" key="1">
    <citation type="journal article" date="2021" name="PeerJ">
        <title>Extensive microbial diversity within the chicken gut microbiome revealed by metagenomics and culture.</title>
        <authorList>
            <person name="Gilroy R."/>
            <person name="Ravi A."/>
            <person name="Getino M."/>
            <person name="Pursley I."/>
            <person name="Horton D.L."/>
            <person name="Alikhan N.F."/>
            <person name="Baker D."/>
            <person name="Gharbi K."/>
            <person name="Hall N."/>
            <person name="Watson M."/>
            <person name="Adriaenssens E.M."/>
            <person name="Foster-Nyarko E."/>
            <person name="Jarju S."/>
            <person name="Secka A."/>
            <person name="Antonio M."/>
            <person name="Oren A."/>
            <person name="Chaudhuri R.R."/>
            <person name="La Ragione R."/>
            <person name="Hildebrand F."/>
            <person name="Pallen M.J."/>
        </authorList>
    </citation>
    <scope>NUCLEOTIDE SEQUENCE</scope>
    <source>
        <strain evidence="8">ChiBcec2-3848</strain>
    </source>
</reference>
<dbReference type="PANTHER" id="PTHR42925:SF1">
    <property type="entry name" value="VIRULENCE FACTOR MVIN"/>
    <property type="match status" value="1"/>
</dbReference>
<dbReference type="GO" id="GO:0042910">
    <property type="term" value="F:xenobiotic transmembrane transporter activity"/>
    <property type="evidence" value="ECO:0007669"/>
    <property type="project" value="InterPro"/>
</dbReference>
<dbReference type="PANTHER" id="PTHR42925">
    <property type="entry name" value="MULTIDRUG AND TOXIN EFFLUX PROTEIN MATE FAMILY"/>
    <property type="match status" value="1"/>
</dbReference>
<dbReference type="GO" id="GO:0005886">
    <property type="term" value="C:plasma membrane"/>
    <property type="evidence" value="ECO:0007669"/>
    <property type="project" value="UniProtKB-SubCell"/>
</dbReference>
<evidence type="ECO:0000256" key="3">
    <source>
        <dbReference type="ARBA" id="ARBA00022475"/>
    </source>
</evidence>
<feature type="transmembrane region" description="Helical" evidence="7">
    <location>
        <begin position="12"/>
        <end position="35"/>
    </location>
</feature>